<gene>
    <name evidence="3" type="ORF">GCM10022202_33350</name>
</gene>
<dbReference type="InterPro" id="IPR052350">
    <property type="entry name" value="Metallo-dep_Lactonases"/>
</dbReference>
<dbReference type="Pfam" id="PF04909">
    <property type="entry name" value="Amidohydro_2"/>
    <property type="match status" value="1"/>
</dbReference>
<dbReference type="InterPro" id="IPR032466">
    <property type="entry name" value="Metal_Hydrolase"/>
</dbReference>
<dbReference type="SUPFAM" id="SSF51556">
    <property type="entry name" value="Metallo-dependent hydrolases"/>
    <property type="match status" value="1"/>
</dbReference>
<dbReference type="PANTHER" id="PTHR43569">
    <property type="entry name" value="AMIDOHYDROLASE"/>
    <property type="match status" value="1"/>
</dbReference>
<evidence type="ECO:0000313" key="3">
    <source>
        <dbReference type="EMBL" id="GAA3668596.1"/>
    </source>
</evidence>
<dbReference type="EMBL" id="BAAAYV010000025">
    <property type="protein sequence ID" value="GAA3668596.1"/>
    <property type="molecule type" value="Genomic_DNA"/>
</dbReference>
<reference evidence="4" key="1">
    <citation type="journal article" date="2019" name="Int. J. Syst. Evol. Microbiol.">
        <title>The Global Catalogue of Microorganisms (GCM) 10K type strain sequencing project: providing services to taxonomists for standard genome sequencing and annotation.</title>
        <authorList>
            <consortium name="The Broad Institute Genomics Platform"/>
            <consortium name="The Broad Institute Genome Sequencing Center for Infectious Disease"/>
            <person name="Wu L."/>
            <person name="Ma J."/>
        </authorList>
    </citation>
    <scope>NUCLEOTIDE SEQUENCE [LARGE SCALE GENOMIC DNA]</scope>
    <source>
        <strain evidence="4">JCM 16546</strain>
    </source>
</reference>
<organism evidence="3 4">
    <name type="scientific">Microbacterium marinilacus</name>
    <dbReference type="NCBI Taxonomy" id="415209"/>
    <lineage>
        <taxon>Bacteria</taxon>
        <taxon>Bacillati</taxon>
        <taxon>Actinomycetota</taxon>
        <taxon>Actinomycetes</taxon>
        <taxon>Micrococcales</taxon>
        <taxon>Microbacteriaceae</taxon>
        <taxon>Microbacterium</taxon>
    </lineage>
</organism>
<protein>
    <submittedName>
        <fullName evidence="3">Amidohydrolase family protein</fullName>
    </submittedName>
</protein>
<keyword evidence="4" id="KW-1185">Reference proteome</keyword>
<evidence type="ECO:0000313" key="4">
    <source>
        <dbReference type="Proteomes" id="UP001410795"/>
    </source>
</evidence>
<dbReference type="Gene3D" id="3.20.20.140">
    <property type="entry name" value="Metal-dependent hydrolases"/>
    <property type="match status" value="1"/>
</dbReference>
<comment type="caution">
    <text evidence="3">The sequence shown here is derived from an EMBL/GenBank/DDBJ whole genome shotgun (WGS) entry which is preliminary data.</text>
</comment>
<evidence type="ECO:0000256" key="1">
    <source>
        <dbReference type="ARBA" id="ARBA00038310"/>
    </source>
</evidence>
<name>A0ABP7BS44_9MICO</name>
<accession>A0ABP7BS44</accession>
<dbReference type="RefSeq" id="WP_221858074.1">
    <property type="nucleotide sequence ID" value="NZ_BAAAYV010000025.1"/>
</dbReference>
<dbReference type="InterPro" id="IPR006680">
    <property type="entry name" value="Amidohydro-rel"/>
</dbReference>
<feature type="domain" description="Amidohydrolase-related" evidence="2">
    <location>
        <begin position="11"/>
        <end position="282"/>
    </location>
</feature>
<proteinExistence type="inferred from homology"/>
<sequence>MPDGGGDVRVVDAHVHVWDPAALSYPWLEGDPLGSAHLPPEIDGASGGVDGWVFVEADASAAPEVEADWVASLEWPGLLGIVADAELDASALPARLDALRARPLVRGVRHLLQGLDDERLADPRLAEGLRRVAHEGLVFDACVRWTQLEALRRLVATAGVEGAPLVLDHLGKPPVGAGLGSQAGRDWLERMRALARVDGLAVKLSGLRAEAPSAGVLRTEAPGFLAAAIDLFGPDRCLFGTDWPVSVGGDVTSEEWIGLVREAAGDGWPAVASGTATRVYGLDPVR</sequence>
<dbReference type="PANTHER" id="PTHR43569:SF2">
    <property type="entry name" value="AMIDOHYDROLASE-RELATED DOMAIN-CONTAINING PROTEIN"/>
    <property type="match status" value="1"/>
</dbReference>
<dbReference type="Proteomes" id="UP001410795">
    <property type="component" value="Unassembled WGS sequence"/>
</dbReference>
<comment type="similarity">
    <text evidence="1">Belongs to the metallo-dependent hydrolases superfamily.</text>
</comment>
<evidence type="ECO:0000259" key="2">
    <source>
        <dbReference type="Pfam" id="PF04909"/>
    </source>
</evidence>